<accession>A0A268S215</accession>
<evidence type="ECO:0000256" key="1">
    <source>
        <dbReference type="SAM" id="Phobius"/>
    </source>
</evidence>
<reference evidence="2 3" key="1">
    <citation type="submission" date="2017-07" db="EMBL/GenBank/DDBJ databases">
        <title>Isolation and whole genome analysis of endospore-forming bacteria from heroin.</title>
        <authorList>
            <person name="Kalinowski J."/>
            <person name="Ahrens B."/>
            <person name="Al-Dilaimi A."/>
            <person name="Winkler A."/>
            <person name="Wibberg D."/>
            <person name="Schleenbecker U."/>
            <person name="Ruckert C."/>
            <person name="Wolfel R."/>
            <person name="Grass G."/>
        </authorList>
    </citation>
    <scope>NUCLEOTIDE SEQUENCE [LARGE SCALE GENOMIC DNA]</scope>
    <source>
        <strain evidence="2 3">7523-2</strain>
    </source>
</reference>
<keyword evidence="1" id="KW-0812">Transmembrane</keyword>
<feature type="transmembrane region" description="Helical" evidence="1">
    <location>
        <begin position="310"/>
        <end position="330"/>
    </location>
</feature>
<dbReference type="RefSeq" id="WP_094423931.1">
    <property type="nucleotide sequence ID" value="NZ_CP019985.1"/>
</dbReference>
<feature type="transmembrane region" description="Helical" evidence="1">
    <location>
        <begin position="20"/>
        <end position="42"/>
    </location>
</feature>
<keyword evidence="1" id="KW-1133">Transmembrane helix</keyword>
<protein>
    <recommendedName>
        <fullName evidence="4">DUF401 family protein</fullName>
    </recommendedName>
</protein>
<dbReference type="GeneID" id="86924663"/>
<dbReference type="Proteomes" id="UP000216133">
    <property type="component" value="Unassembled WGS sequence"/>
</dbReference>
<feature type="transmembrane region" description="Helical" evidence="1">
    <location>
        <begin position="196"/>
        <end position="218"/>
    </location>
</feature>
<dbReference type="AlphaFoldDB" id="A0A268S215"/>
<gene>
    <name evidence="2" type="ORF">CHH61_08185</name>
</gene>
<organism evidence="2 3">
    <name type="scientific">Shouchella clausii</name>
    <name type="common">Alkalihalobacillus clausii</name>
    <dbReference type="NCBI Taxonomy" id="79880"/>
    <lineage>
        <taxon>Bacteria</taxon>
        <taxon>Bacillati</taxon>
        <taxon>Bacillota</taxon>
        <taxon>Bacilli</taxon>
        <taxon>Bacillales</taxon>
        <taxon>Bacillaceae</taxon>
        <taxon>Shouchella</taxon>
    </lineage>
</organism>
<evidence type="ECO:0000313" key="3">
    <source>
        <dbReference type="Proteomes" id="UP000216133"/>
    </source>
</evidence>
<feature type="transmembrane region" description="Helical" evidence="1">
    <location>
        <begin position="270"/>
        <end position="289"/>
    </location>
</feature>
<comment type="caution">
    <text evidence="2">The sequence shown here is derived from an EMBL/GenBank/DDBJ whole genome shotgun (WGS) entry which is preliminary data.</text>
</comment>
<feature type="transmembrane region" description="Helical" evidence="1">
    <location>
        <begin position="431"/>
        <end position="453"/>
    </location>
</feature>
<feature type="transmembrane region" description="Helical" evidence="1">
    <location>
        <begin position="128"/>
        <end position="149"/>
    </location>
</feature>
<feature type="transmembrane region" description="Helical" evidence="1">
    <location>
        <begin position="74"/>
        <end position="100"/>
    </location>
</feature>
<keyword evidence="1" id="KW-0472">Membrane</keyword>
<feature type="transmembrane region" description="Helical" evidence="1">
    <location>
        <begin position="388"/>
        <end position="411"/>
    </location>
</feature>
<sequence length="454" mass="51386">MRAIFYLYFLIVLLYITDQIYHTPLVQTVSGILAFIVIVVNIRRARQLYLWAGLSFFLLGFLFYFIYVPKEVGFFNLFGSMTGLLALLFVLPFMSTIIAAGKYDRALGQMISKPPKLNMVRLYRRTSVMSYMLTLFLNVATVPVVVATVKSKLSQLSSAVIQRFFAHSILRAYALVLLWSPTEILVASTIDLTGTSYVALLPTLLVISVLFLSIDWFLHNRQLKGGELIVQQEQIGNPKLLRRKLMQLAIAITSFIVLLLAVNAFIPQSFLFSVTVLIIPFTFLWAVVIKRPRRFKKLAFLYLKGNTTQLHSLFFLFLAAGFFVEVFPYTVWFEYMNAFFAFTYQEGSLFLFYLLVGLCIFGFALVGFHPLISIAILSPFLQEQVAAYPYGISLLLIGVGLGTVMIGPFNVTPTILAMQLNANPYSIIRKNFAFAFSYLLFIVVIAYSCSLMIA</sequence>
<dbReference type="EMBL" id="NPBS01000035">
    <property type="protein sequence ID" value="PAF26583.1"/>
    <property type="molecule type" value="Genomic_DNA"/>
</dbReference>
<feature type="transmembrane region" description="Helical" evidence="1">
    <location>
        <begin position="48"/>
        <end position="67"/>
    </location>
</feature>
<feature type="transmembrane region" description="Helical" evidence="1">
    <location>
        <begin position="245"/>
        <end position="264"/>
    </location>
</feature>
<feature type="transmembrane region" description="Helical" evidence="1">
    <location>
        <begin position="350"/>
        <end position="376"/>
    </location>
</feature>
<evidence type="ECO:0008006" key="4">
    <source>
        <dbReference type="Google" id="ProtNLM"/>
    </source>
</evidence>
<evidence type="ECO:0000313" key="2">
    <source>
        <dbReference type="EMBL" id="PAF26583.1"/>
    </source>
</evidence>
<name>A0A268S215_SHOCL</name>
<proteinExistence type="predicted"/>